<evidence type="ECO:0000256" key="1">
    <source>
        <dbReference type="ARBA" id="ARBA00008751"/>
    </source>
</evidence>
<evidence type="ECO:0000256" key="2">
    <source>
        <dbReference type="ARBA" id="ARBA00022714"/>
    </source>
</evidence>
<protein>
    <recommendedName>
        <fullName evidence="10">Rieske domain-containing protein</fullName>
    </recommendedName>
</protein>
<dbReference type="Pfam" id="PF00848">
    <property type="entry name" value="Ring_hydroxyl_A"/>
    <property type="match status" value="1"/>
</dbReference>
<dbReference type="PROSITE" id="PS00570">
    <property type="entry name" value="RING_HYDROXYL_ALPHA"/>
    <property type="match status" value="1"/>
</dbReference>
<evidence type="ECO:0000256" key="3">
    <source>
        <dbReference type="ARBA" id="ARBA00022723"/>
    </source>
</evidence>
<dbReference type="InterPro" id="IPR043266">
    <property type="entry name" value="RHO_NdoB-like_C"/>
</dbReference>
<dbReference type="AlphaFoldDB" id="W4L851"/>
<dbReference type="InterPro" id="IPR015879">
    <property type="entry name" value="Ring_hydroxy_dOase_asu_C_dom"/>
</dbReference>
<dbReference type="PANTHER" id="PTHR43756">
    <property type="entry name" value="CHOLINE MONOOXYGENASE, CHLOROPLASTIC"/>
    <property type="match status" value="1"/>
</dbReference>
<dbReference type="PATRIC" id="fig|1429438.4.peg.7273"/>
<name>W4L851_ENTF1</name>
<sequence length="475" mass="54704">MVQNTPYTYTNGLVNLEEGHISREIFVNEAIYQQEQEQVFTRAWLFVGHESQIPQPGDYFNSCMGEESVILCRDRAGEIHVFLNSCRHRGMKVCRYDAGNTPVFTCPYHGWSFATDGKLVGVPFFKEAYHEQLDKSQWGLIEVAQLYNYKGMIWATWDPTAPPFPEYLGEFSLFLDLCIDAWDGREGCTKVLGGVQKWLIPCNWKFPAENFSGDSYHNISHRSVDMVGIGPGGTGRRDRRELNMSRRLHVSFPERGHQTGVYVLPKDELPPASYQESSIVAEYFRHCEAERHRRKKEWGRLIGSPGEIFPSTALLPRQPRSIAVWHPRGPHQTEVWRWYLVDQDAPQEVQDYLRAYYMRYSGPGGMTEQDDMENWNYAHAASRGTIARRYPYNYAQGLGYEVRDFSYQGLPIPGVVTDLTESKSSEDNLRNFYRRWAAFMDAKSWDELTTWRQGAQSDKGSNLRLAYGNTANGNT</sequence>
<dbReference type="EMBL" id="AZHW01001221">
    <property type="protein sequence ID" value="ETW93531.1"/>
    <property type="molecule type" value="Genomic_DNA"/>
</dbReference>
<dbReference type="SUPFAM" id="SSF55961">
    <property type="entry name" value="Bet v1-like"/>
    <property type="match status" value="1"/>
</dbReference>
<keyword evidence="6" id="KW-0560">Oxidoreductase</keyword>
<evidence type="ECO:0000256" key="7">
    <source>
        <dbReference type="ARBA" id="ARBA00023004"/>
    </source>
</evidence>
<keyword evidence="2" id="KW-0001">2Fe-2S</keyword>
<dbReference type="InterPro" id="IPR001663">
    <property type="entry name" value="Rng_hydr_dOase-A"/>
</dbReference>
<feature type="domain" description="Rieske" evidence="10">
    <location>
        <begin position="44"/>
        <end position="123"/>
    </location>
</feature>
<dbReference type="PRINTS" id="PR00090">
    <property type="entry name" value="RNGDIOXGNASE"/>
</dbReference>
<dbReference type="Gene3D" id="3.90.380.10">
    <property type="entry name" value="Naphthalene 1,2-dioxygenase Alpha Subunit, Chain A, domain 1"/>
    <property type="match status" value="1"/>
</dbReference>
<dbReference type="InterPro" id="IPR036922">
    <property type="entry name" value="Rieske_2Fe-2S_sf"/>
</dbReference>
<reference evidence="11 12" key="1">
    <citation type="journal article" date="2014" name="Nature">
        <title>An environmental bacterial taxon with a large and distinct metabolic repertoire.</title>
        <authorList>
            <person name="Wilson M.C."/>
            <person name="Mori T."/>
            <person name="Ruckert C."/>
            <person name="Uria A.R."/>
            <person name="Helf M.J."/>
            <person name="Takada K."/>
            <person name="Gernert C."/>
            <person name="Steffens U.A."/>
            <person name="Heycke N."/>
            <person name="Schmitt S."/>
            <person name="Rinke C."/>
            <person name="Helfrich E.J."/>
            <person name="Brachmann A.O."/>
            <person name="Gurgui C."/>
            <person name="Wakimoto T."/>
            <person name="Kracht M."/>
            <person name="Crusemann M."/>
            <person name="Hentschel U."/>
            <person name="Abe I."/>
            <person name="Matsunaga S."/>
            <person name="Kalinowski J."/>
            <person name="Takeyama H."/>
            <person name="Piel J."/>
        </authorList>
    </citation>
    <scope>NUCLEOTIDE SEQUENCE [LARGE SCALE GENOMIC DNA]</scope>
    <source>
        <strain evidence="12">TSY1</strain>
    </source>
</reference>
<evidence type="ECO:0000256" key="6">
    <source>
        <dbReference type="ARBA" id="ARBA00023002"/>
    </source>
</evidence>
<comment type="similarity">
    <text evidence="1">Belongs to the bacterial ring-hydroxylating dioxygenase alpha subunit family.</text>
</comment>
<evidence type="ECO:0000259" key="10">
    <source>
        <dbReference type="PROSITE" id="PS51296"/>
    </source>
</evidence>
<dbReference type="Proteomes" id="UP000019141">
    <property type="component" value="Unassembled WGS sequence"/>
</dbReference>
<dbReference type="Pfam" id="PF00355">
    <property type="entry name" value="Rieske"/>
    <property type="match status" value="1"/>
</dbReference>
<dbReference type="GO" id="GO:0005506">
    <property type="term" value="F:iron ion binding"/>
    <property type="evidence" value="ECO:0007669"/>
    <property type="project" value="InterPro"/>
</dbReference>
<keyword evidence="3" id="KW-0479">Metal-binding</keyword>
<evidence type="ECO:0000313" key="11">
    <source>
        <dbReference type="EMBL" id="ETW93531.1"/>
    </source>
</evidence>
<dbReference type="InterPro" id="IPR017941">
    <property type="entry name" value="Rieske_2Fe-2S"/>
</dbReference>
<evidence type="ECO:0000256" key="9">
    <source>
        <dbReference type="ARBA" id="ARBA00023027"/>
    </source>
</evidence>
<keyword evidence="4" id="KW-0058">Aromatic hydrocarbons catabolism</keyword>
<dbReference type="GO" id="GO:0051537">
    <property type="term" value="F:2 iron, 2 sulfur cluster binding"/>
    <property type="evidence" value="ECO:0007669"/>
    <property type="project" value="UniProtKB-KW"/>
</dbReference>
<dbReference type="PANTHER" id="PTHR43756:SF1">
    <property type="entry name" value="3-PHENYLPROPIONATE_CINNAMIC ACID DIOXYGENASE SUBUNIT ALPHA"/>
    <property type="match status" value="1"/>
</dbReference>
<comment type="caution">
    <text evidence="11">The sequence shown here is derived from an EMBL/GenBank/DDBJ whole genome shotgun (WGS) entry which is preliminary data.</text>
</comment>
<organism evidence="11 12">
    <name type="scientific">Entotheonella factor</name>
    <dbReference type="NCBI Taxonomy" id="1429438"/>
    <lineage>
        <taxon>Bacteria</taxon>
        <taxon>Pseudomonadati</taxon>
        <taxon>Nitrospinota/Tectimicrobiota group</taxon>
        <taxon>Candidatus Tectimicrobiota</taxon>
        <taxon>Candidatus Entotheonellia</taxon>
        <taxon>Candidatus Entotheonellales</taxon>
        <taxon>Candidatus Entotheonellaceae</taxon>
        <taxon>Candidatus Entotheonella</taxon>
    </lineage>
</organism>
<proteinExistence type="inferred from homology"/>
<dbReference type="InterPro" id="IPR015881">
    <property type="entry name" value="ARHD_Rieske_2Fe_2S"/>
</dbReference>
<keyword evidence="5" id="KW-0223">Dioxygenase</keyword>
<keyword evidence="8" id="KW-0411">Iron-sulfur</keyword>
<gene>
    <name evidence="11" type="ORF">ETSY1_38780</name>
</gene>
<keyword evidence="12" id="KW-1185">Reference proteome</keyword>
<dbReference type="GO" id="GO:0051213">
    <property type="term" value="F:dioxygenase activity"/>
    <property type="evidence" value="ECO:0007669"/>
    <property type="project" value="UniProtKB-KW"/>
</dbReference>
<evidence type="ECO:0000256" key="5">
    <source>
        <dbReference type="ARBA" id="ARBA00022964"/>
    </source>
</evidence>
<dbReference type="HOGENOM" id="CLU_026244_4_0_7"/>
<dbReference type="CDD" id="cd08881">
    <property type="entry name" value="RHO_alpha_C_NDO-like"/>
    <property type="match status" value="1"/>
</dbReference>
<dbReference type="Gene3D" id="2.102.10.10">
    <property type="entry name" value="Rieske [2Fe-2S] iron-sulphur domain"/>
    <property type="match status" value="1"/>
</dbReference>
<evidence type="ECO:0000313" key="12">
    <source>
        <dbReference type="Proteomes" id="UP000019141"/>
    </source>
</evidence>
<dbReference type="PROSITE" id="PS51296">
    <property type="entry name" value="RIESKE"/>
    <property type="match status" value="1"/>
</dbReference>
<keyword evidence="7" id="KW-0408">Iron</keyword>
<evidence type="ECO:0000256" key="8">
    <source>
        <dbReference type="ARBA" id="ARBA00023014"/>
    </source>
</evidence>
<keyword evidence="9" id="KW-0520">NAD</keyword>
<dbReference type="SUPFAM" id="SSF50022">
    <property type="entry name" value="ISP domain"/>
    <property type="match status" value="1"/>
</dbReference>
<accession>W4L851</accession>
<evidence type="ECO:0000256" key="4">
    <source>
        <dbReference type="ARBA" id="ARBA00022797"/>
    </source>
</evidence>